<dbReference type="GO" id="GO:0003677">
    <property type="term" value="F:DNA binding"/>
    <property type="evidence" value="ECO:0007669"/>
    <property type="project" value="InterPro"/>
</dbReference>
<dbReference type="AlphaFoldDB" id="A0A7Y6EVR4"/>
<dbReference type="Proteomes" id="UP000526125">
    <property type="component" value="Unassembled WGS sequence"/>
</dbReference>
<reference evidence="2 3" key="1">
    <citation type="submission" date="2020-05" db="EMBL/GenBank/DDBJ databases">
        <title>Genome Sequencing of Type Strains.</title>
        <authorList>
            <person name="Lemaire J.F."/>
            <person name="Inderbitzin P."/>
            <person name="Gregorio O.A."/>
            <person name="Collins S.B."/>
            <person name="Wespe N."/>
            <person name="Knight-Connoni V."/>
        </authorList>
    </citation>
    <scope>NUCLEOTIDE SEQUENCE [LARGE SCALE GENOMIC DNA]</scope>
    <source>
        <strain evidence="2 3">LMG 21957</strain>
    </source>
</reference>
<proteinExistence type="predicted"/>
<accession>A0A7Y6EVR4</accession>
<dbReference type="PROSITE" id="PS50943">
    <property type="entry name" value="HTH_CROC1"/>
    <property type="match status" value="1"/>
</dbReference>
<dbReference type="Gene3D" id="1.10.260.40">
    <property type="entry name" value="lambda repressor-like DNA-binding domains"/>
    <property type="match status" value="1"/>
</dbReference>
<feature type="domain" description="HTH cro/C1-type" evidence="1">
    <location>
        <begin position="11"/>
        <end position="65"/>
    </location>
</feature>
<dbReference type="SUPFAM" id="SSF47413">
    <property type="entry name" value="lambda repressor-like DNA-binding domains"/>
    <property type="match status" value="1"/>
</dbReference>
<evidence type="ECO:0000259" key="1">
    <source>
        <dbReference type="PROSITE" id="PS50943"/>
    </source>
</evidence>
<comment type="caution">
    <text evidence="2">The sequence shown here is derived from an EMBL/GenBank/DDBJ whole genome shotgun (WGS) entry which is preliminary data.</text>
</comment>
<dbReference type="RefSeq" id="WP_175395489.1">
    <property type="nucleotide sequence ID" value="NZ_JABMCB010000176.1"/>
</dbReference>
<evidence type="ECO:0000313" key="3">
    <source>
        <dbReference type="Proteomes" id="UP000526125"/>
    </source>
</evidence>
<evidence type="ECO:0000313" key="2">
    <source>
        <dbReference type="EMBL" id="NUU75715.1"/>
    </source>
</evidence>
<dbReference type="EMBL" id="JABMCB010000176">
    <property type="protein sequence ID" value="NUU75715.1"/>
    <property type="molecule type" value="Genomic_DNA"/>
</dbReference>
<sequence>MESPEFIQSSLISYMEKNKLKVSHFAEQSGLNSGTLSRIIQGLRPISFNQLIAITSGMGLPEDTFFSSYVSICIKQPSLRRVGPFLLRCAELDRMDCIGRLASAYWDNISYVKALFDYAEEFYIQGKLKAAEVIYEMVSEAEKMQHSERLALCQYRLFDIKLGENLEENLKLAVQFELYINRLDESYQLDALKQLMHVYGSVHKWIKVDELAKQMLDRAKIQYDLQYNTSLRRKETPLSSRPTYYYILYAYLARSTASEHCGDYNRALHFVDLYSTAGEWIKETDEEAQRLISQFQEWGVANTYLYRLMAGEVDILNEYVDYIASHDNEIYIALHNIIQVANKYNINVDYVLHRFSNHILPTGLSEYKAMILNESNAQFLNDLAVYYFNEKKDYDTALKYALDSFEVSIRMNSVKNLINSMSLFEMYREFAGNEARKRFNQLTSEVYKLNAQKIEVSLGPI</sequence>
<name>A0A7Y6EVR4_9BACL</name>
<keyword evidence="3" id="KW-1185">Reference proteome</keyword>
<protein>
    <submittedName>
        <fullName evidence="2">Helix-turn-helix transcriptional regulator</fullName>
    </submittedName>
</protein>
<gene>
    <name evidence="2" type="ORF">HP552_10795</name>
</gene>
<dbReference type="CDD" id="cd00093">
    <property type="entry name" value="HTH_XRE"/>
    <property type="match status" value="1"/>
</dbReference>
<organism evidence="2 3">
    <name type="scientific">Paenibacillus xylanilyticus</name>
    <dbReference type="NCBI Taxonomy" id="248903"/>
    <lineage>
        <taxon>Bacteria</taxon>
        <taxon>Bacillati</taxon>
        <taxon>Bacillota</taxon>
        <taxon>Bacilli</taxon>
        <taxon>Bacillales</taxon>
        <taxon>Paenibacillaceae</taxon>
        <taxon>Paenibacillus</taxon>
    </lineage>
</organism>
<dbReference type="SMART" id="SM00530">
    <property type="entry name" value="HTH_XRE"/>
    <property type="match status" value="1"/>
</dbReference>
<dbReference type="InterPro" id="IPR010982">
    <property type="entry name" value="Lambda_DNA-bd_dom_sf"/>
</dbReference>
<dbReference type="InterPro" id="IPR001387">
    <property type="entry name" value="Cro/C1-type_HTH"/>
</dbReference>